<dbReference type="InterPro" id="IPR036259">
    <property type="entry name" value="MFS_trans_sf"/>
</dbReference>
<evidence type="ECO:0000313" key="6">
    <source>
        <dbReference type="EMBL" id="GJN94029.1"/>
    </source>
</evidence>
<evidence type="ECO:0000313" key="7">
    <source>
        <dbReference type="Proteomes" id="UP001342314"/>
    </source>
</evidence>
<dbReference type="SUPFAM" id="SSF103473">
    <property type="entry name" value="MFS general substrate transporter"/>
    <property type="match status" value="1"/>
</dbReference>
<dbReference type="GO" id="GO:0022857">
    <property type="term" value="F:transmembrane transporter activity"/>
    <property type="evidence" value="ECO:0007669"/>
    <property type="project" value="TreeGrafter"/>
</dbReference>
<proteinExistence type="predicted"/>
<feature type="transmembrane region" description="Helical" evidence="5">
    <location>
        <begin position="41"/>
        <end position="62"/>
    </location>
</feature>
<keyword evidence="2 5" id="KW-0812">Transmembrane</keyword>
<dbReference type="Gene3D" id="1.20.1250.20">
    <property type="entry name" value="MFS general substrate transporter like domains"/>
    <property type="match status" value="1"/>
</dbReference>
<keyword evidence="3 5" id="KW-1133">Transmembrane helix</keyword>
<feature type="transmembrane region" description="Helical" evidence="5">
    <location>
        <begin position="190"/>
        <end position="209"/>
    </location>
</feature>
<evidence type="ECO:0000256" key="4">
    <source>
        <dbReference type="ARBA" id="ARBA00023136"/>
    </source>
</evidence>
<feature type="transmembrane region" description="Helical" evidence="5">
    <location>
        <begin position="148"/>
        <end position="169"/>
    </location>
</feature>
<feature type="transmembrane region" description="Helical" evidence="5">
    <location>
        <begin position="112"/>
        <end position="136"/>
    </location>
</feature>
<evidence type="ECO:0000256" key="5">
    <source>
        <dbReference type="SAM" id="Phobius"/>
    </source>
</evidence>
<dbReference type="GO" id="GO:0005886">
    <property type="term" value="C:plasma membrane"/>
    <property type="evidence" value="ECO:0007669"/>
    <property type="project" value="TreeGrafter"/>
</dbReference>
<name>A0AAV5GU26_9BASI</name>
<evidence type="ECO:0000256" key="1">
    <source>
        <dbReference type="ARBA" id="ARBA00004141"/>
    </source>
</evidence>
<dbReference type="PANTHER" id="PTHR23502:SF23">
    <property type="entry name" value="FLUCONAZOLE RESISTANCE PROTEIN 1"/>
    <property type="match status" value="1"/>
</dbReference>
<dbReference type="EMBL" id="BQKY01000016">
    <property type="protein sequence ID" value="GJN94029.1"/>
    <property type="molecule type" value="Genomic_DNA"/>
</dbReference>
<dbReference type="AlphaFoldDB" id="A0AAV5GU26"/>
<sequence>MYQLGRNPPYYIPMLAALGLQIGAALSPSFAGVAICRLLVGFFISAVLLLLLPETFIDNILYRRARRLRRLTGSPLFKSPAEVSEHAAKGFGTIMKEALVMPFKVTFLDPSILFAACYMGFCYANFFCFFDAFPVVFGEIYPFSLEQLGLAFLCSVVAPALAVPCYVIYQLTYMYPLVKKHGMPIVERRLEPALLSSVTAALGLWIFAWTSFARLHWIGPMIGAGLFVWSNCITFQCIFYYVILAYPKYVASALAANDFIRSAAAAGLVHGATPLFHSRVGLHGGVSLLAGLATCGIAGVFTLYFKGASLRARSRFAESPAQVEKAVLEKIGESEGAVEVRLGEEQA</sequence>
<dbReference type="Proteomes" id="UP001342314">
    <property type="component" value="Unassembled WGS sequence"/>
</dbReference>
<feature type="transmembrane region" description="Helical" evidence="5">
    <location>
        <begin position="282"/>
        <end position="305"/>
    </location>
</feature>
<gene>
    <name evidence="6" type="ORF">Rhopal_007092-T1</name>
</gene>
<dbReference type="PANTHER" id="PTHR23502">
    <property type="entry name" value="MAJOR FACILITATOR SUPERFAMILY"/>
    <property type="match status" value="1"/>
</dbReference>
<comment type="caution">
    <text evidence="6">The sequence shown here is derived from an EMBL/GenBank/DDBJ whole genome shotgun (WGS) entry which is preliminary data.</text>
</comment>
<feature type="transmembrane region" description="Helical" evidence="5">
    <location>
        <begin position="258"/>
        <end position="276"/>
    </location>
</feature>
<feature type="transmembrane region" description="Helical" evidence="5">
    <location>
        <begin position="221"/>
        <end position="246"/>
    </location>
</feature>
<protein>
    <submittedName>
        <fullName evidence="6">Uncharacterized protein</fullName>
    </submittedName>
</protein>
<keyword evidence="7" id="KW-1185">Reference proteome</keyword>
<organism evidence="6 7">
    <name type="scientific">Rhodotorula paludigena</name>
    <dbReference type="NCBI Taxonomy" id="86838"/>
    <lineage>
        <taxon>Eukaryota</taxon>
        <taxon>Fungi</taxon>
        <taxon>Dikarya</taxon>
        <taxon>Basidiomycota</taxon>
        <taxon>Pucciniomycotina</taxon>
        <taxon>Microbotryomycetes</taxon>
        <taxon>Sporidiobolales</taxon>
        <taxon>Sporidiobolaceae</taxon>
        <taxon>Rhodotorula</taxon>
    </lineage>
</organism>
<evidence type="ECO:0000256" key="2">
    <source>
        <dbReference type="ARBA" id="ARBA00022692"/>
    </source>
</evidence>
<reference evidence="6 7" key="1">
    <citation type="submission" date="2021-12" db="EMBL/GenBank/DDBJ databases">
        <title>High titer production of polyol ester of fatty acids by Rhodotorula paludigena BS15 towards product separation-free biomass refinery.</title>
        <authorList>
            <person name="Mano J."/>
            <person name="Ono H."/>
            <person name="Tanaka T."/>
            <person name="Naito K."/>
            <person name="Sushida H."/>
            <person name="Ike M."/>
            <person name="Tokuyasu K."/>
            <person name="Kitaoka M."/>
        </authorList>
    </citation>
    <scope>NUCLEOTIDE SEQUENCE [LARGE SCALE GENOMIC DNA]</scope>
    <source>
        <strain evidence="6 7">BS15</strain>
    </source>
</reference>
<evidence type="ECO:0000256" key="3">
    <source>
        <dbReference type="ARBA" id="ARBA00022989"/>
    </source>
</evidence>
<comment type="subcellular location">
    <subcellularLocation>
        <location evidence="1">Membrane</location>
        <topology evidence="1">Multi-pass membrane protein</topology>
    </subcellularLocation>
</comment>
<keyword evidence="4 5" id="KW-0472">Membrane</keyword>
<accession>A0AAV5GU26</accession>